<dbReference type="InterPro" id="IPR051016">
    <property type="entry name" value="Diverse_Substrate_AcTransf"/>
</dbReference>
<comment type="caution">
    <text evidence="5">The sequence shown here is derived from an EMBL/GenBank/DDBJ whole genome shotgun (WGS) entry which is preliminary data.</text>
</comment>
<sequence>MSEFIIREAVVEDVPQILTFIKELAVFEEMLDMVTATEQDLIHSLFPSEGSPIAHVLMATTTALEPAGFALYFHNYSTFTGKKGLYLEDLFIREEFRRGGLGTKFFSTLRSIAAQKGCSRMEWVVLDWNKKARDFYTQKMGATELNSWIICRLNKDQL</sequence>
<dbReference type="PROSITE" id="PS51186">
    <property type="entry name" value="GNAT"/>
    <property type="match status" value="1"/>
</dbReference>
<dbReference type="FunFam" id="3.40.630.30:FF:000064">
    <property type="entry name" value="GNAT family acetyltransferase"/>
    <property type="match status" value="1"/>
</dbReference>
<reference evidence="5" key="1">
    <citation type="submission" date="2020-05" db="EMBL/GenBank/DDBJ databases">
        <title>Phylogenomic resolution of chytrid fungi.</title>
        <authorList>
            <person name="Stajich J.E."/>
            <person name="Amses K."/>
            <person name="Simmons R."/>
            <person name="Seto K."/>
            <person name="Myers J."/>
            <person name="Bonds A."/>
            <person name="Quandt C.A."/>
            <person name="Barry K."/>
            <person name="Liu P."/>
            <person name="Grigoriev I."/>
            <person name="Longcore J.E."/>
            <person name="James T.Y."/>
        </authorList>
    </citation>
    <scope>NUCLEOTIDE SEQUENCE</scope>
    <source>
        <strain evidence="5">PLAUS21</strain>
    </source>
</reference>
<keyword evidence="3" id="KW-0012">Acyltransferase</keyword>
<dbReference type="AlphaFoldDB" id="A0AAD5UFF1"/>
<dbReference type="PANTHER" id="PTHR10545:SF29">
    <property type="entry name" value="GH14572P-RELATED"/>
    <property type="match status" value="1"/>
</dbReference>
<evidence type="ECO:0000256" key="2">
    <source>
        <dbReference type="ARBA" id="ARBA00022679"/>
    </source>
</evidence>
<comment type="similarity">
    <text evidence="1">Belongs to the acetyltransferase family.</text>
</comment>
<dbReference type="GO" id="GO:0008080">
    <property type="term" value="F:N-acetyltransferase activity"/>
    <property type="evidence" value="ECO:0007669"/>
    <property type="project" value="UniProtKB-ARBA"/>
</dbReference>
<feature type="domain" description="N-acetyltransferase" evidence="4">
    <location>
        <begin position="4"/>
        <end position="158"/>
    </location>
</feature>
<dbReference type="PANTHER" id="PTHR10545">
    <property type="entry name" value="DIAMINE N-ACETYLTRANSFERASE"/>
    <property type="match status" value="1"/>
</dbReference>
<evidence type="ECO:0000256" key="3">
    <source>
        <dbReference type="ARBA" id="ARBA00023315"/>
    </source>
</evidence>
<dbReference type="Pfam" id="PF00583">
    <property type="entry name" value="Acetyltransf_1"/>
    <property type="match status" value="1"/>
</dbReference>
<evidence type="ECO:0000259" key="4">
    <source>
        <dbReference type="PROSITE" id="PS51186"/>
    </source>
</evidence>
<evidence type="ECO:0000256" key="1">
    <source>
        <dbReference type="ARBA" id="ARBA00008694"/>
    </source>
</evidence>
<name>A0AAD5UFF1_9FUNG</name>
<dbReference type="EMBL" id="JADGKB010000056">
    <property type="protein sequence ID" value="KAJ3256057.1"/>
    <property type="molecule type" value="Genomic_DNA"/>
</dbReference>
<protein>
    <recommendedName>
        <fullName evidence="4">N-acetyltransferase domain-containing protein</fullName>
    </recommendedName>
</protein>
<dbReference type="SUPFAM" id="SSF55729">
    <property type="entry name" value="Acyl-CoA N-acyltransferases (Nat)"/>
    <property type="match status" value="1"/>
</dbReference>
<dbReference type="InterPro" id="IPR000182">
    <property type="entry name" value="GNAT_dom"/>
</dbReference>
<evidence type="ECO:0000313" key="6">
    <source>
        <dbReference type="Proteomes" id="UP001210925"/>
    </source>
</evidence>
<proteinExistence type="inferred from homology"/>
<gene>
    <name evidence="5" type="ORF">HK103_005740</name>
</gene>
<keyword evidence="2" id="KW-0808">Transferase</keyword>
<dbReference type="InterPro" id="IPR016181">
    <property type="entry name" value="Acyl_CoA_acyltransferase"/>
</dbReference>
<dbReference type="Proteomes" id="UP001210925">
    <property type="component" value="Unassembled WGS sequence"/>
</dbReference>
<dbReference type="Gene3D" id="3.40.630.30">
    <property type="match status" value="1"/>
</dbReference>
<accession>A0AAD5UFF1</accession>
<dbReference type="CDD" id="cd04301">
    <property type="entry name" value="NAT_SF"/>
    <property type="match status" value="1"/>
</dbReference>
<organism evidence="5 6">
    <name type="scientific">Boothiomyces macroporosus</name>
    <dbReference type="NCBI Taxonomy" id="261099"/>
    <lineage>
        <taxon>Eukaryota</taxon>
        <taxon>Fungi</taxon>
        <taxon>Fungi incertae sedis</taxon>
        <taxon>Chytridiomycota</taxon>
        <taxon>Chytridiomycota incertae sedis</taxon>
        <taxon>Chytridiomycetes</taxon>
        <taxon>Rhizophydiales</taxon>
        <taxon>Terramycetaceae</taxon>
        <taxon>Boothiomyces</taxon>
    </lineage>
</organism>
<evidence type="ECO:0000313" key="5">
    <source>
        <dbReference type="EMBL" id="KAJ3256057.1"/>
    </source>
</evidence>
<keyword evidence="6" id="KW-1185">Reference proteome</keyword>